<evidence type="ECO:0000313" key="4">
    <source>
        <dbReference type="EMBL" id="CAH9069839.1"/>
    </source>
</evidence>
<evidence type="ECO:0000256" key="1">
    <source>
        <dbReference type="PROSITE-ProRule" id="PRU00175"/>
    </source>
</evidence>
<gene>
    <name evidence="4" type="ORF">CEURO_LOCUS3407</name>
</gene>
<dbReference type="GO" id="GO:0008270">
    <property type="term" value="F:zinc ion binding"/>
    <property type="evidence" value="ECO:0007669"/>
    <property type="project" value="UniProtKB-KW"/>
</dbReference>
<dbReference type="FunFam" id="3.30.40.10:FF:000226">
    <property type="entry name" value="E3 ubiquitin ligase BIG BROTHER"/>
    <property type="match status" value="1"/>
</dbReference>
<dbReference type="PANTHER" id="PTHR46400">
    <property type="entry name" value="RING/U-BOX SUPERFAMILY PROTEIN"/>
    <property type="match status" value="1"/>
</dbReference>
<evidence type="ECO:0000313" key="5">
    <source>
        <dbReference type="Proteomes" id="UP001152484"/>
    </source>
</evidence>
<dbReference type="InterPro" id="IPR001841">
    <property type="entry name" value="Znf_RING"/>
</dbReference>
<dbReference type="EMBL" id="CAMAPE010000005">
    <property type="protein sequence ID" value="CAH9069839.1"/>
    <property type="molecule type" value="Genomic_DNA"/>
</dbReference>
<dbReference type="SUPFAM" id="SSF57850">
    <property type="entry name" value="RING/U-box"/>
    <property type="match status" value="1"/>
</dbReference>
<sequence>MSYREWQDHNLSGVLPPECTEDLLKCFPDDGGLSYEDICVQQESLYFSFQKKGKPRHAYREHGETSRSRSFPGPARNSSGVNVASQLAPFPGPARASSGVNVAPQLAPFPGPARASSGVVNVASQLALDEAFARSLQMDDSFDDDIYTLAGACVSPPREPPVRVGILDTSGHNINQDNMSHEVLQVEIPNTTDGINLDGMSYEELQLLGDAIGHESRGLSDDIISRLPTFKYNNGYFFWKKKSDDECVICCSEYANREKLASLLCAHTFHFKCIKRWLKEKKTCPVCNEEVRDA</sequence>
<keyword evidence="5" id="KW-1185">Reference proteome</keyword>
<dbReference type="GO" id="GO:0031624">
    <property type="term" value="F:ubiquitin conjugating enzyme binding"/>
    <property type="evidence" value="ECO:0007669"/>
    <property type="project" value="TreeGrafter"/>
</dbReference>
<dbReference type="InterPro" id="IPR033276">
    <property type="entry name" value="BB"/>
</dbReference>
<dbReference type="PROSITE" id="PS50089">
    <property type="entry name" value="ZF_RING_2"/>
    <property type="match status" value="1"/>
</dbReference>
<feature type="domain" description="RING-type" evidence="3">
    <location>
        <begin position="247"/>
        <end position="288"/>
    </location>
</feature>
<reference evidence="4" key="1">
    <citation type="submission" date="2022-07" db="EMBL/GenBank/DDBJ databases">
        <authorList>
            <person name="Macas J."/>
            <person name="Novak P."/>
            <person name="Neumann P."/>
        </authorList>
    </citation>
    <scope>NUCLEOTIDE SEQUENCE</scope>
</reference>
<comment type="caution">
    <text evidence="4">The sequence shown here is derived from an EMBL/GenBank/DDBJ whole genome shotgun (WGS) entry which is preliminary data.</text>
</comment>
<dbReference type="Proteomes" id="UP001152484">
    <property type="component" value="Unassembled WGS sequence"/>
</dbReference>
<feature type="region of interest" description="Disordered" evidence="2">
    <location>
        <begin position="57"/>
        <end position="99"/>
    </location>
</feature>
<dbReference type="GO" id="GO:0016567">
    <property type="term" value="P:protein ubiquitination"/>
    <property type="evidence" value="ECO:0007669"/>
    <property type="project" value="InterPro"/>
</dbReference>
<feature type="compositionally biased region" description="Polar residues" evidence="2">
    <location>
        <begin position="76"/>
        <end position="85"/>
    </location>
</feature>
<keyword evidence="1" id="KW-0479">Metal-binding</keyword>
<dbReference type="AlphaFoldDB" id="A0A9P0YNY9"/>
<accession>A0A9P0YNY9</accession>
<organism evidence="4 5">
    <name type="scientific">Cuscuta europaea</name>
    <name type="common">European dodder</name>
    <dbReference type="NCBI Taxonomy" id="41803"/>
    <lineage>
        <taxon>Eukaryota</taxon>
        <taxon>Viridiplantae</taxon>
        <taxon>Streptophyta</taxon>
        <taxon>Embryophyta</taxon>
        <taxon>Tracheophyta</taxon>
        <taxon>Spermatophyta</taxon>
        <taxon>Magnoliopsida</taxon>
        <taxon>eudicotyledons</taxon>
        <taxon>Gunneridae</taxon>
        <taxon>Pentapetalae</taxon>
        <taxon>asterids</taxon>
        <taxon>lamiids</taxon>
        <taxon>Solanales</taxon>
        <taxon>Convolvulaceae</taxon>
        <taxon>Cuscuteae</taxon>
        <taxon>Cuscuta</taxon>
        <taxon>Cuscuta subgen. Cuscuta</taxon>
    </lineage>
</organism>
<keyword evidence="1" id="KW-0863">Zinc-finger</keyword>
<dbReference type="Pfam" id="PF13639">
    <property type="entry name" value="zf-RING_2"/>
    <property type="match status" value="1"/>
</dbReference>
<evidence type="ECO:0000259" key="3">
    <source>
        <dbReference type="PROSITE" id="PS50089"/>
    </source>
</evidence>
<evidence type="ECO:0000256" key="2">
    <source>
        <dbReference type="SAM" id="MobiDB-lite"/>
    </source>
</evidence>
<dbReference type="InterPro" id="IPR013083">
    <property type="entry name" value="Znf_RING/FYVE/PHD"/>
</dbReference>
<keyword evidence="1" id="KW-0862">Zinc</keyword>
<dbReference type="Gene3D" id="3.30.40.10">
    <property type="entry name" value="Zinc/RING finger domain, C3HC4 (zinc finger)"/>
    <property type="match status" value="1"/>
</dbReference>
<dbReference type="PANTHER" id="PTHR46400:SF11">
    <property type="entry name" value="OS04G0571200 PROTEIN"/>
    <property type="match status" value="1"/>
</dbReference>
<dbReference type="GO" id="GO:0046621">
    <property type="term" value="P:negative regulation of organ growth"/>
    <property type="evidence" value="ECO:0007669"/>
    <property type="project" value="InterPro"/>
</dbReference>
<protein>
    <recommendedName>
        <fullName evidence="3">RING-type domain-containing protein</fullName>
    </recommendedName>
</protein>
<feature type="compositionally biased region" description="Basic and acidic residues" evidence="2">
    <location>
        <begin position="58"/>
        <end position="67"/>
    </location>
</feature>
<name>A0A9P0YNY9_CUSEU</name>
<dbReference type="OrthoDB" id="8062037at2759"/>
<proteinExistence type="predicted"/>
<dbReference type="GO" id="GO:0004842">
    <property type="term" value="F:ubiquitin-protein transferase activity"/>
    <property type="evidence" value="ECO:0007669"/>
    <property type="project" value="InterPro"/>
</dbReference>
<dbReference type="SMART" id="SM00184">
    <property type="entry name" value="RING"/>
    <property type="match status" value="1"/>
</dbReference>